<reference evidence="2" key="1">
    <citation type="submission" date="2021-03" db="EMBL/GenBank/DDBJ databases">
        <authorList>
            <person name="Wang G."/>
        </authorList>
    </citation>
    <scope>NUCLEOTIDE SEQUENCE</scope>
    <source>
        <strain evidence="2">KCTC 12899</strain>
    </source>
</reference>
<dbReference type="InterPro" id="IPR011083">
    <property type="entry name" value="Phage_tail_collar_dom"/>
</dbReference>
<dbReference type="InterPro" id="IPR037053">
    <property type="entry name" value="Phage_tail_collar_dom_sf"/>
</dbReference>
<name>A0A8J7QC60_9BACT</name>
<dbReference type="EMBL" id="JAFREP010000046">
    <property type="protein sequence ID" value="MBO1322966.1"/>
    <property type="molecule type" value="Genomic_DNA"/>
</dbReference>
<organism evidence="2 3">
    <name type="scientific">Acanthopleuribacter pedis</name>
    <dbReference type="NCBI Taxonomy" id="442870"/>
    <lineage>
        <taxon>Bacteria</taxon>
        <taxon>Pseudomonadati</taxon>
        <taxon>Acidobacteriota</taxon>
        <taxon>Holophagae</taxon>
        <taxon>Acanthopleuribacterales</taxon>
        <taxon>Acanthopleuribacteraceae</taxon>
        <taxon>Acanthopleuribacter</taxon>
    </lineage>
</organism>
<gene>
    <name evidence="2" type="ORF">J3U88_31160</name>
</gene>
<protein>
    <submittedName>
        <fullName evidence="2">Phage tail protein</fullName>
    </submittedName>
</protein>
<sequence>MVDPFLGEIRIFAGNFAPNRWAYCDGQLLTISQNDALFSLVGTTYGGDGRSTFALPDFRGRLVACQGTGPGLTPRAWGQKIGVESVTLTPEQLPSHNHPFQGTTATGNHHSPAGKVPAVPSAGGVFYEAHATADQLRALPPGSVGQTGGNAPHTNMMPALALHYIIALTGTYPSRT</sequence>
<dbReference type="Pfam" id="PF07484">
    <property type="entry name" value="Collar"/>
    <property type="match status" value="1"/>
</dbReference>
<dbReference type="SUPFAM" id="SSF88874">
    <property type="entry name" value="Receptor-binding domain of short tail fibre protein gp12"/>
    <property type="match status" value="1"/>
</dbReference>
<feature type="domain" description="Phage tail collar" evidence="1">
    <location>
        <begin position="7"/>
        <end position="62"/>
    </location>
</feature>
<dbReference type="RefSeq" id="WP_207862938.1">
    <property type="nucleotide sequence ID" value="NZ_JAFREP010000046.1"/>
</dbReference>
<comment type="caution">
    <text evidence="2">The sequence shown here is derived from an EMBL/GenBank/DDBJ whole genome shotgun (WGS) entry which is preliminary data.</text>
</comment>
<accession>A0A8J7QC60</accession>
<dbReference type="Proteomes" id="UP000664417">
    <property type="component" value="Unassembled WGS sequence"/>
</dbReference>
<evidence type="ECO:0000313" key="2">
    <source>
        <dbReference type="EMBL" id="MBO1322966.1"/>
    </source>
</evidence>
<dbReference type="AlphaFoldDB" id="A0A8J7QC60"/>
<dbReference type="Gene3D" id="3.90.1340.10">
    <property type="entry name" value="Phage tail collar domain"/>
    <property type="match status" value="1"/>
</dbReference>
<evidence type="ECO:0000259" key="1">
    <source>
        <dbReference type="Pfam" id="PF07484"/>
    </source>
</evidence>
<proteinExistence type="predicted"/>
<keyword evidence="3" id="KW-1185">Reference proteome</keyword>
<evidence type="ECO:0000313" key="3">
    <source>
        <dbReference type="Proteomes" id="UP000664417"/>
    </source>
</evidence>